<dbReference type="PANTHER" id="PTHR40618:SF1">
    <property type="entry name" value="B-ZIP TRANSCRIPTION FACTOR (EUROFUNG)"/>
    <property type="match status" value="1"/>
</dbReference>
<sequence length="425" mass="48192">MQSRPSKVRKSFGRPRLDGPGAATLSEDRRQQIRRAQRTYRRRREETLQSSISRSLEWEEHVQIITRSLLEFYDAAYTSKLHETHPALFAHLTKLRKILQSGCDPSRHQGGSVGTVATAKGIRAASTEISTGWEAKSKKPMAITALGYQITEPASRSVLNSAENRSPNLGILPKSQGFQSLVSTKLAMGRNVASTIQPSYSFQETSFTRRLHRYSLEYAFRLFCDPRSDPGTVYRTFRLVPCVQDKAKMYPYFKKLVSSERDEPLEIAALPFYCIGGAGRHYPLSDEHGNPKYPLNSRLPRRLIGLPNISLYGSEAELESNRHRMLETLCLEGDWLDCRDVEGYLRSKGAITHKSYEQPDKHMEIHGSATTYSTHNRVDYAVDIDLFLEGLIPGFALLGRAPGFRRCIVEDAYHRSLQNHVYPLP</sequence>
<evidence type="ECO:0000313" key="2">
    <source>
        <dbReference type="EMBL" id="KAH6651575.1"/>
    </source>
</evidence>
<comment type="caution">
    <text evidence="2">The sequence shown here is derived from an EMBL/GenBank/DDBJ whole genome shotgun (WGS) entry which is preliminary data.</text>
</comment>
<dbReference type="GeneID" id="70132104"/>
<organism evidence="2 3">
    <name type="scientific">Truncatella angustata</name>
    <dbReference type="NCBI Taxonomy" id="152316"/>
    <lineage>
        <taxon>Eukaryota</taxon>
        <taxon>Fungi</taxon>
        <taxon>Dikarya</taxon>
        <taxon>Ascomycota</taxon>
        <taxon>Pezizomycotina</taxon>
        <taxon>Sordariomycetes</taxon>
        <taxon>Xylariomycetidae</taxon>
        <taxon>Amphisphaeriales</taxon>
        <taxon>Sporocadaceae</taxon>
        <taxon>Truncatella</taxon>
    </lineage>
</organism>
<dbReference type="OrthoDB" id="3555317at2759"/>
<dbReference type="RefSeq" id="XP_045955853.1">
    <property type="nucleotide sequence ID" value="XM_046103212.1"/>
</dbReference>
<gene>
    <name evidence="2" type="ORF">BKA67DRAFT_571256</name>
</gene>
<dbReference type="Proteomes" id="UP000758603">
    <property type="component" value="Unassembled WGS sequence"/>
</dbReference>
<feature type="compositionally biased region" description="Basic residues" evidence="1">
    <location>
        <begin position="1"/>
        <end position="13"/>
    </location>
</feature>
<name>A0A9P8UG82_9PEZI</name>
<feature type="region of interest" description="Disordered" evidence="1">
    <location>
        <begin position="1"/>
        <end position="30"/>
    </location>
</feature>
<reference evidence="2" key="1">
    <citation type="journal article" date="2021" name="Nat. Commun.">
        <title>Genetic determinants of endophytism in the Arabidopsis root mycobiome.</title>
        <authorList>
            <person name="Mesny F."/>
            <person name="Miyauchi S."/>
            <person name="Thiergart T."/>
            <person name="Pickel B."/>
            <person name="Atanasova L."/>
            <person name="Karlsson M."/>
            <person name="Huettel B."/>
            <person name="Barry K.W."/>
            <person name="Haridas S."/>
            <person name="Chen C."/>
            <person name="Bauer D."/>
            <person name="Andreopoulos W."/>
            <person name="Pangilinan J."/>
            <person name="LaButti K."/>
            <person name="Riley R."/>
            <person name="Lipzen A."/>
            <person name="Clum A."/>
            <person name="Drula E."/>
            <person name="Henrissat B."/>
            <person name="Kohler A."/>
            <person name="Grigoriev I.V."/>
            <person name="Martin F.M."/>
            <person name="Hacquard S."/>
        </authorList>
    </citation>
    <scope>NUCLEOTIDE SEQUENCE</scope>
    <source>
        <strain evidence="2">MPI-SDFR-AT-0073</strain>
    </source>
</reference>
<evidence type="ECO:0000256" key="1">
    <source>
        <dbReference type="SAM" id="MobiDB-lite"/>
    </source>
</evidence>
<protein>
    <submittedName>
        <fullName evidence="2">Uncharacterized protein</fullName>
    </submittedName>
</protein>
<dbReference type="EMBL" id="JAGPXC010000006">
    <property type="protein sequence ID" value="KAH6651575.1"/>
    <property type="molecule type" value="Genomic_DNA"/>
</dbReference>
<accession>A0A9P8UG82</accession>
<keyword evidence="3" id="KW-1185">Reference proteome</keyword>
<proteinExistence type="predicted"/>
<dbReference type="PANTHER" id="PTHR40618">
    <property type="entry name" value="B-ZIP TRANSCRIPTION FACTOR (EUROFUNG)-RELATED"/>
    <property type="match status" value="1"/>
</dbReference>
<dbReference type="AlphaFoldDB" id="A0A9P8UG82"/>
<evidence type="ECO:0000313" key="3">
    <source>
        <dbReference type="Proteomes" id="UP000758603"/>
    </source>
</evidence>